<keyword evidence="3 5" id="KW-0378">Hydrolase</keyword>
<comment type="similarity">
    <text evidence="1">Belongs to the glycosyl hydrolase 3 family.</text>
</comment>
<dbReference type="SUPFAM" id="SSF51445">
    <property type="entry name" value="(Trans)glycosidases"/>
    <property type="match status" value="1"/>
</dbReference>
<dbReference type="Gene3D" id="2.60.120.380">
    <property type="match status" value="1"/>
</dbReference>
<dbReference type="SMART" id="SM01217">
    <property type="entry name" value="Fn3_like"/>
    <property type="match status" value="1"/>
</dbReference>
<keyword evidence="2" id="KW-0732">Signal</keyword>
<dbReference type="RefSeq" id="WP_210057234.1">
    <property type="nucleotide sequence ID" value="NZ_JAGIOB010000001.1"/>
</dbReference>
<dbReference type="Gene3D" id="3.20.20.300">
    <property type="entry name" value="Glycoside hydrolase, family 3, N-terminal domain"/>
    <property type="match status" value="1"/>
</dbReference>
<dbReference type="InterPro" id="IPR017853">
    <property type="entry name" value="GH"/>
</dbReference>
<sequence length="940" mass="99041">MDDAGTPTDLRARAAALTARLSTAEKVAACHQHVPAVPRLGLAPFVTGTEAAHGVAWLGTATVFPQPVGLASTWDAELVRRVGEAVGVEVRAKHAADRRVSLNAWSPVVNPLRNPRWGRNEEGFSEDPHLTAELATAYARGLRGDHPTVWRTVPTLKHVLGYDNETDRDVSSSTLRPRVLHEYELPAFTGPLAAGVVGALMPAYNLVNGRPAHVSQELLDLLRGAAPLPLLVVSDAYAPSNLAGSQQHFPDHVSSHAAALRAGVDSFTDGGADAGPTVERLTAALAAGLLTEDDLDRAVTRMLHLRLLTGELDPDDDPYAAITADDLDTPAHRALAREAATRAVVLLDDRAGLLPLPAGASVAVVGPFARRVLHDWYSGTPPYVVGLADALAESGAVRTAEGADVVTLRSTTTGRYVRLDRATGGLVADGEVPDDDARLTLDDWGHGLVTLTAADGHLLTVENGRTLRAGATRVGGWEVQESFALDRAEDGTWSLRHRGTRSWVRRQRSTDRLEVGAAGREQAERFELSTVVAGLADVAAAAAAADVVVVTAGNEPHLAGRETEDRPDLVLPARQREILRAARAANDRCVLVVVSSYPYALDEVEAGCGAVLWSSHGGQELGHGLADVLRGVAEPSGRLAQAWPADPGAAPDVFDYDLITGRQTYGYDPAPARYPFGHGLGYEAVTWGPAALAPAALTAGPPPAEPLVVTAELSNPGNRTTTEVVQVFARRTAPGRLVYPVRLVGYARATLEPGTTQTVTVVVDPARLTVWDVRAGAHALLPGEHELLVGRSVADVRARLPLTVAGSDPAPTDLATTVLRAADFDDHEGADLVPDQLLVGEAVTAVRARAVASVDFWAVTPADDLRLRVRGTGGPLQVLHRAPVGEEPWQLLGSTSAAPALGEGWSEVRVPLGPTPDVVDLRVEVPAGLQLLDLGGPSAL</sequence>
<evidence type="ECO:0000313" key="5">
    <source>
        <dbReference type="EMBL" id="MBP2418033.1"/>
    </source>
</evidence>
<dbReference type="PANTHER" id="PTHR42721">
    <property type="entry name" value="SUGAR HYDROLASE-RELATED"/>
    <property type="match status" value="1"/>
</dbReference>
<dbReference type="Pfam" id="PF01915">
    <property type="entry name" value="Glyco_hydro_3_C"/>
    <property type="match status" value="1"/>
</dbReference>
<evidence type="ECO:0000313" key="6">
    <source>
        <dbReference type="Proteomes" id="UP000758168"/>
    </source>
</evidence>
<keyword evidence="5" id="KW-0326">Glycosidase</keyword>
<dbReference type="Proteomes" id="UP000758168">
    <property type="component" value="Unassembled WGS sequence"/>
</dbReference>
<organism evidence="5 6">
    <name type="scientific">Microlunatus capsulatus</name>
    <dbReference type="NCBI Taxonomy" id="99117"/>
    <lineage>
        <taxon>Bacteria</taxon>
        <taxon>Bacillati</taxon>
        <taxon>Actinomycetota</taxon>
        <taxon>Actinomycetes</taxon>
        <taxon>Propionibacteriales</taxon>
        <taxon>Propionibacteriaceae</taxon>
        <taxon>Microlunatus</taxon>
    </lineage>
</organism>
<accession>A0ABS4ZCZ0</accession>
<dbReference type="CDD" id="cd23343">
    <property type="entry name" value="beta-trefoil_FSCN_BglX-like"/>
    <property type="match status" value="1"/>
</dbReference>
<dbReference type="PANTHER" id="PTHR42721:SF3">
    <property type="entry name" value="BETA-D-XYLOSIDASE 5-RELATED"/>
    <property type="match status" value="1"/>
</dbReference>
<dbReference type="Pfam" id="PF00933">
    <property type="entry name" value="Glyco_hydro_3"/>
    <property type="match status" value="1"/>
</dbReference>
<keyword evidence="6" id="KW-1185">Reference proteome</keyword>
<evidence type="ECO:0000256" key="2">
    <source>
        <dbReference type="ARBA" id="ARBA00022729"/>
    </source>
</evidence>
<dbReference type="InterPro" id="IPR001764">
    <property type="entry name" value="Glyco_hydro_3_N"/>
</dbReference>
<dbReference type="InterPro" id="IPR036962">
    <property type="entry name" value="Glyco_hydro_3_N_sf"/>
</dbReference>
<dbReference type="InterPro" id="IPR013783">
    <property type="entry name" value="Ig-like_fold"/>
</dbReference>
<dbReference type="SUPFAM" id="SSF52279">
    <property type="entry name" value="Beta-D-glucan exohydrolase, C-terminal domain"/>
    <property type="match status" value="1"/>
</dbReference>
<dbReference type="EC" id="3.2.1.21" evidence="5"/>
<reference evidence="5 6" key="1">
    <citation type="submission" date="2021-03" db="EMBL/GenBank/DDBJ databases">
        <title>Sequencing the genomes of 1000 actinobacteria strains.</title>
        <authorList>
            <person name="Klenk H.-P."/>
        </authorList>
    </citation>
    <scope>NUCLEOTIDE SEQUENCE [LARGE SCALE GENOMIC DNA]</scope>
    <source>
        <strain evidence="5 6">DSM 12936</strain>
    </source>
</reference>
<evidence type="ECO:0000256" key="3">
    <source>
        <dbReference type="ARBA" id="ARBA00022801"/>
    </source>
</evidence>
<name>A0ABS4ZCZ0_9ACTN</name>
<dbReference type="InterPro" id="IPR026891">
    <property type="entry name" value="Fn3-like"/>
</dbReference>
<protein>
    <submittedName>
        <fullName evidence="5">Beta-glucosidase</fullName>
        <ecNumber evidence="5">3.2.1.21</ecNumber>
    </submittedName>
</protein>
<dbReference type="InterPro" id="IPR044993">
    <property type="entry name" value="BXL"/>
</dbReference>
<dbReference type="InterPro" id="IPR008999">
    <property type="entry name" value="Actin-crosslinking"/>
</dbReference>
<feature type="domain" description="Fibronectin type III-like" evidence="4">
    <location>
        <begin position="723"/>
        <end position="793"/>
    </location>
</feature>
<gene>
    <name evidence="5" type="ORF">JOF54_002955</name>
</gene>
<evidence type="ECO:0000256" key="1">
    <source>
        <dbReference type="ARBA" id="ARBA00005336"/>
    </source>
</evidence>
<evidence type="ECO:0000259" key="4">
    <source>
        <dbReference type="SMART" id="SM01217"/>
    </source>
</evidence>
<dbReference type="InterPro" id="IPR002772">
    <property type="entry name" value="Glyco_hydro_3_C"/>
</dbReference>
<dbReference type="GO" id="GO:0008422">
    <property type="term" value="F:beta-glucosidase activity"/>
    <property type="evidence" value="ECO:0007669"/>
    <property type="project" value="UniProtKB-EC"/>
</dbReference>
<dbReference type="Gene3D" id="2.60.40.10">
    <property type="entry name" value="Immunoglobulins"/>
    <property type="match status" value="1"/>
</dbReference>
<dbReference type="SUPFAM" id="SSF50405">
    <property type="entry name" value="Actin-crosslinking proteins"/>
    <property type="match status" value="1"/>
</dbReference>
<dbReference type="Gene3D" id="3.40.50.1700">
    <property type="entry name" value="Glycoside hydrolase family 3 C-terminal domain"/>
    <property type="match status" value="1"/>
</dbReference>
<comment type="caution">
    <text evidence="5">The sequence shown here is derived from an EMBL/GenBank/DDBJ whole genome shotgun (WGS) entry which is preliminary data.</text>
</comment>
<proteinExistence type="inferred from homology"/>
<dbReference type="EMBL" id="JAGIOB010000001">
    <property type="protein sequence ID" value="MBP2418033.1"/>
    <property type="molecule type" value="Genomic_DNA"/>
</dbReference>
<dbReference type="PRINTS" id="PR00133">
    <property type="entry name" value="GLHYDRLASE3"/>
</dbReference>
<dbReference type="InterPro" id="IPR036881">
    <property type="entry name" value="Glyco_hydro_3_C_sf"/>
</dbReference>
<dbReference type="Pfam" id="PF14310">
    <property type="entry name" value="Fn3-like"/>
    <property type="match status" value="1"/>
</dbReference>